<protein>
    <submittedName>
        <fullName evidence="6">Aminotransferase class III-fold pyridoxal phosphate-dependent enzyme</fullName>
    </submittedName>
</protein>
<keyword evidence="4 5" id="KW-0663">Pyridoxal phosphate</keyword>
<accession>A0AAP2CGW8</accession>
<keyword evidence="7" id="KW-1185">Reference proteome</keyword>
<comment type="similarity">
    <text evidence="5">Belongs to the class-III pyridoxal-phosphate-dependent aminotransferase family.</text>
</comment>
<dbReference type="Gene3D" id="3.90.1150.10">
    <property type="entry name" value="Aspartate Aminotransferase, domain 1"/>
    <property type="match status" value="1"/>
</dbReference>
<dbReference type="Proteomes" id="UP001319104">
    <property type="component" value="Unassembled WGS sequence"/>
</dbReference>
<dbReference type="InterPro" id="IPR015421">
    <property type="entry name" value="PyrdxlP-dep_Trfase_major"/>
</dbReference>
<evidence type="ECO:0000313" key="6">
    <source>
        <dbReference type="EMBL" id="MBS9524448.1"/>
    </source>
</evidence>
<dbReference type="InterPro" id="IPR005814">
    <property type="entry name" value="Aminotrans_3"/>
</dbReference>
<dbReference type="InterPro" id="IPR015424">
    <property type="entry name" value="PyrdxlP-dep_Trfase"/>
</dbReference>
<dbReference type="InterPro" id="IPR015422">
    <property type="entry name" value="PyrdxlP-dep_Trfase_small"/>
</dbReference>
<evidence type="ECO:0000256" key="4">
    <source>
        <dbReference type="ARBA" id="ARBA00022898"/>
    </source>
</evidence>
<dbReference type="SUPFAM" id="SSF53383">
    <property type="entry name" value="PLP-dependent transferases"/>
    <property type="match status" value="1"/>
</dbReference>
<reference evidence="6 7" key="1">
    <citation type="submission" date="2021-05" db="EMBL/GenBank/DDBJ databases">
        <authorList>
            <person name="Zhang Z.D."/>
            <person name="Osman G."/>
        </authorList>
    </citation>
    <scope>NUCLEOTIDE SEQUENCE [LARGE SCALE GENOMIC DNA]</scope>
    <source>
        <strain evidence="6 7">KCTC 32217</strain>
    </source>
</reference>
<evidence type="ECO:0000256" key="2">
    <source>
        <dbReference type="ARBA" id="ARBA00022576"/>
    </source>
</evidence>
<name>A0AAP2CGW8_9BACT</name>
<dbReference type="FunFam" id="3.40.640.10:FF:000004">
    <property type="entry name" value="Acetylornithine aminotransferase"/>
    <property type="match status" value="1"/>
</dbReference>
<dbReference type="AlphaFoldDB" id="A0AAP2CGW8"/>
<dbReference type="PANTHER" id="PTHR11986:SF79">
    <property type="entry name" value="ACETYLORNITHINE AMINOTRANSFERASE, MITOCHONDRIAL"/>
    <property type="match status" value="1"/>
</dbReference>
<dbReference type="InterPro" id="IPR050103">
    <property type="entry name" value="Class-III_PLP-dep_AT"/>
</dbReference>
<sequence>MKPYAVYPLMDITPVKAEGCKIWDSNGTEYMDLYGGHAVISIGHNHPHYTDRIKSQLDKIAFYSNSVQIPEQEELANLLGKVSGYDEYDLFLCNSGAEANENALKLASFKTGKKGFISFKGGFHGRTSGAVALTDNPKIVAPFNASHEVHILEMDLAQVEECLKKHDVAGIIIEGIQGIAGIHTPSEEFLLGLQKLSKGYNVKLILDEVQSGYGRTGKFFAHQWVEGLKPDIITIAKGMGNGFPVGGVLINPEMEAKYGMLGTTFGGNHLACVASLAVLEVLHQENLCSKADELGNYLMEKLQGMEGIKEVRGKGLMIGVDLETDAAPVRKELIEKHHIFTGNASTKNTIRILPPLTITKEQLDIFLEALPQVIQSTSAQTH</sequence>
<organism evidence="6 7">
    <name type="scientific">Litoribacter ruber</name>
    <dbReference type="NCBI Taxonomy" id="702568"/>
    <lineage>
        <taxon>Bacteria</taxon>
        <taxon>Pseudomonadati</taxon>
        <taxon>Bacteroidota</taxon>
        <taxon>Cytophagia</taxon>
        <taxon>Cytophagales</taxon>
        <taxon>Cyclobacteriaceae</taxon>
        <taxon>Litoribacter</taxon>
    </lineage>
</organism>
<dbReference type="PANTHER" id="PTHR11986">
    <property type="entry name" value="AMINOTRANSFERASE CLASS III"/>
    <property type="match status" value="1"/>
</dbReference>
<gene>
    <name evidence="6" type="ORF">KI659_10515</name>
</gene>
<dbReference type="Pfam" id="PF00202">
    <property type="entry name" value="Aminotran_3"/>
    <property type="match status" value="1"/>
</dbReference>
<comment type="caution">
    <text evidence="6">The sequence shown here is derived from an EMBL/GenBank/DDBJ whole genome shotgun (WGS) entry which is preliminary data.</text>
</comment>
<proteinExistence type="inferred from homology"/>
<dbReference type="GO" id="GO:0042802">
    <property type="term" value="F:identical protein binding"/>
    <property type="evidence" value="ECO:0007669"/>
    <property type="project" value="TreeGrafter"/>
</dbReference>
<dbReference type="InterPro" id="IPR049704">
    <property type="entry name" value="Aminotrans_3_PPA_site"/>
</dbReference>
<keyword evidence="3" id="KW-0808">Transferase</keyword>
<evidence type="ECO:0000256" key="5">
    <source>
        <dbReference type="RuleBase" id="RU003560"/>
    </source>
</evidence>
<evidence type="ECO:0000256" key="1">
    <source>
        <dbReference type="ARBA" id="ARBA00001933"/>
    </source>
</evidence>
<dbReference type="PIRSF" id="PIRSF000521">
    <property type="entry name" value="Transaminase_4ab_Lys_Orn"/>
    <property type="match status" value="1"/>
</dbReference>
<dbReference type="EMBL" id="JAHCMY010000005">
    <property type="protein sequence ID" value="MBS9524448.1"/>
    <property type="molecule type" value="Genomic_DNA"/>
</dbReference>
<dbReference type="GO" id="GO:0008483">
    <property type="term" value="F:transaminase activity"/>
    <property type="evidence" value="ECO:0007669"/>
    <property type="project" value="UniProtKB-KW"/>
</dbReference>
<dbReference type="RefSeq" id="WP_213945312.1">
    <property type="nucleotide sequence ID" value="NZ_JAHCMY010000005.1"/>
</dbReference>
<evidence type="ECO:0000256" key="3">
    <source>
        <dbReference type="ARBA" id="ARBA00022679"/>
    </source>
</evidence>
<dbReference type="CDD" id="cd00610">
    <property type="entry name" value="OAT_like"/>
    <property type="match status" value="1"/>
</dbReference>
<dbReference type="PROSITE" id="PS00600">
    <property type="entry name" value="AA_TRANSFER_CLASS_3"/>
    <property type="match status" value="1"/>
</dbReference>
<evidence type="ECO:0000313" key="7">
    <source>
        <dbReference type="Proteomes" id="UP001319104"/>
    </source>
</evidence>
<keyword evidence="2 6" id="KW-0032">Aminotransferase</keyword>
<comment type="cofactor">
    <cofactor evidence="1">
        <name>pyridoxal 5'-phosphate</name>
        <dbReference type="ChEBI" id="CHEBI:597326"/>
    </cofactor>
</comment>
<dbReference type="Gene3D" id="3.40.640.10">
    <property type="entry name" value="Type I PLP-dependent aspartate aminotransferase-like (Major domain)"/>
    <property type="match status" value="1"/>
</dbReference>
<dbReference type="GO" id="GO:0030170">
    <property type="term" value="F:pyridoxal phosphate binding"/>
    <property type="evidence" value="ECO:0007669"/>
    <property type="project" value="InterPro"/>
</dbReference>